<feature type="domain" description="AAA+ ATPase" evidence="3">
    <location>
        <begin position="15"/>
        <end position="309"/>
    </location>
</feature>
<evidence type="ECO:0000256" key="2">
    <source>
        <dbReference type="ARBA" id="ARBA00022840"/>
    </source>
</evidence>
<keyword evidence="2" id="KW-0067">ATP-binding</keyword>
<evidence type="ECO:0000313" key="5">
    <source>
        <dbReference type="Proteomes" id="UP000826300"/>
    </source>
</evidence>
<name>A0A8G0ZZ45_9RHOB</name>
<reference evidence="4" key="1">
    <citation type="submission" date="2021-02" db="EMBL/GenBank/DDBJ databases">
        <title>Rhodobacter shimadae sp. nov., an aerobic anoxygenic phototrophic bacterium isolated from a hot spring.</title>
        <authorList>
            <person name="Muramatsu S."/>
            <person name="Haruta S."/>
            <person name="Hirose S."/>
            <person name="Hanada S."/>
        </authorList>
    </citation>
    <scope>NUCLEOTIDE SEQUENCE</scope>
    <source>
        <strain evidence="4">N10</strain>
        <plasmid evidence="4">unnamed4</plasmid>
    </source>
</reference>
<keyword evidence="1" id="KW-0547">Nucleotide-binding</keyword>
<dbReference type="SMART" id="SM00382">
    <property type="entry name" value="AAA"/>
    <property type="match status" value="1"/>
</dbReference>
<dbReference type="InterPro" id="IPR003439">
    <property type="entry name" value="ABC_transporter-like_ATP-bd"/>
</dbReference>
<keyword evidence="4" id="KW-0614">Plasmid</keyword>
<dbReference type="InterPro" id="IPR003593">
    <property type="entry name" value="AAA+_ATPase"/>
</dbReference>
<dbReference type="InterPro" id="IPR003959">
    <property type="entry name" value="ATPase_AAA_core"/>
</dbReference>
<dbReference type="RefSeq" id="WP_220664839.1">
    <property type="nucleotide sequence ID" value="NZ_CP069374.1"/>
</dbReference>
<dbReference type="InterPro" id="IPR027417">
    <property type="entry name" value="P-loop_NTPase"/>
</dbReference>
<dbReference type="Pfam" id="PF13304">
    <property type="entry name" value="AAA_21"/>
    <property type="match status" value="1"/>
</dbReference>
<organism evidence="4 5">
    <name type="scientific">Neotabrizicola shimadae</name>
    <dbReference type="NCBI Taxonomy" id="2807096"/>
    <lineage>
        <taxon>Bacteria</taxon>
        <taxon>Pseudomonadati</taxon>
        <taxon>Pseudomonadota</taxon>
        <taxon>Alphaproteobacteria</taxon>
        <taxon>Rhodobacterales</taxon>
        <taxon>Paracoccaceae</taxon>
        <taxon>Neotabrizicola</taxon>
    </lineage>
</organism>
<accession>A0A8G0ZZ45</accession>
<proteinExistence type="predicted"/>
<dbReference type="SUPFAM" id="SSF52540">
    <property type="entry name" value="P-loop containing nucleoside triphosphate hydrolases"/>
    <property type="match status" value="1"/>
</dbReference>
<dbReference type="PANTHER" id="PTHR43581">
    <property type="entry name" value="ATP/GTP PHOSPHATASE"/>
    <property type="match status" value="1"/>
</dbReference>
<sequence>MAKLRDLEISDRQREDSVAILVGPNGSGKSTFLRALAESYRHENVIAVSNTPHDRFARMRGIRRISAGRPDHTPPNIVKRAVARSLDADDSSFHQISAIMDYCGYAPRFGFRIEKAKHFGSSFDDLQWKLDSTRSGATVEDVAWDGEPDYVEQLHRALAFLSRHDPREFVWIDATRSAFEFSLAREFVAVLRCEAILRRLKVIGLLEVMLQREDPRHTVIEMRLASSGQLALISSLLFLITEAGRGAIILVDEPENSLHPSWQREYVDKLMAAMAYRNATLIVATHAPLVVTGALSDAPNKVSVFRVRDGRPARLEIDASAAPNSIEEILWEAFGVVTPANHFVSEEIVRAISRFEKDETGKEEVLQLIGALEERSFDDQQHRFFEAVRKLVDKVERAKAGIDDGDDGFA</sequence>
<dbReference type="PANTHER" id="PTHR43581:SF2">
    <property type="entry name" value="EXCINUCLEASE ATPASE SUBUNIT"/>
    <property type="match status" value="1"/>
</dbReference>
<evidence type="ECO:0000259" key="3">
    <source>
        <dbReference type="SMART" id="SM00382"/>
    </source>
</evidence>
<gene>
    <name evidence="4" type="ORF">JO391_21295</name>
</gene>
<evidence type="ECO:0000313" key="4">
    <source>
        <dbReference type="EMBL" id="QYZ72275.1"/>
    </source>
</evidence>
<protein>
    <submittedName>
        <fullName evidence="4">AAA family ATPase</fullName>
    </submittedName>
</protein>
<dbReference type="InterPro" id="IPR051396">
    <property type="entry name" value="Bact_Antivir_Def_Nuclease"/>
</dbReference>
<keyword evidence="5" id="KW-1185">Reference proteome</keyword>
<dbReference type="GO" id="GO:0005524">
    <property type="term" value="F:ATP binding"/>
    <property type="evidence" value="ECO:0007669"/>
    <property type="project" value="UniProtKB-KW"/>
</dbReference>
<geneLocation type="plasmid" evidence="4 5">
    <name>unnamed4</name>
</geneLocation>
<dbReference type="AlphaFoldDB" id="A0A8G0ZZ45"/>
<dbReference type="GO" id="GO:0016887">
    <property type="term" value="F:ATP hydrolysis activity"/>
    <property type="evidence" value="ECO:0007669"/>
    <property type="project" value="InterPro"/>
</dbReference>
<dbReference type="Pfam" id="PF00005">
    <property type="entry name" value="ABC_tran"/>
    <property type="match status" value="1"/>
</dbReference>
<dbReference type="Gene3D" id="3.40.50.300">
    <property type="entry name" value="P-loop containing nucleotide triphosphate hydrolases"/>
    <property type="match status" value="2"/>
</dbReference>
<evidence type="ECO:0000256" key="1">
    <source>
        <dbReference type="ARBA" id="ARBA00022741"/>
    </source>
</evidence>
<dbReference type="Proteomes" id="UP000826300">
    <property type="component" value="Plasmid unnamed4"/>
</dbReference>
<dbReference type="KEGG" id="nsm:JO391_21295"/>
<dbReference type="EMBL" id="CP069374">
    <property type="protein sequence ID" value="QYZ72275.1"/>
    <property type="molecule type" value="Genomic_DNA"/>
</dbReference>